<proteinExistence type="predicted"/>
<reference evidence="1 2" key="1">
    <citation type="submission" date="2020-04" db="EMBL/GenBank/DDBJ databases">
        <title>Genome analysis and antimicrobial resistance characteristics of Chryseobacterium aquaticum isolated from farmed salmonids.</title>
        <authorList>
            <person name="Saticioglu I.B."/>
            <person name="Duman M."/>
            <person name="Altun S."/>
        </authorList>
    </citation>
    <scope>NUCLEOTIDE SEQUENCE [LARGE SCALE GENOMIC DNA]</scope>
    <source>
        <strain evidence="1 2">C-174</strain>
    </source>
</reference>
<name>A0A848N863_9FLAO</name>
<evidence type="ECO:0000313" key="2">
    <source>
        <dbReference type="Proteomes" id="UP000548067"/>
    </source>
</evidence>
<evidence type="ECO:0000313" key="1">
    <source>
        <dbReference type="EMBL" id="NMR34938.1"/>
    </source>
</evidence>
<dbReference type="Proteomes" id="UP000548067">
    <property type="component" value="Unassembled WGS sequence"/>
</dbReference>
<organism evidence="1 2">
    <name type="scientific">Chryseobacterium aquaticum</name>
    <dbReference type="NCBI Taxonomy" id="452084"/>
    <lineage>
        <taxon>Bacteria</taxon>
        <taxon>Pseudomonadati</taxon>
        <taxon>Bacteroidota</taxon>
        <taxon>Flavobacteriia</taxon>
        <taxon>Flavobacteriales</taxon>
        <taxon>Weeksellaceae</taxon>
        <taxon>Chryseobacterium group</taxon>
        <taxon>Chryseobacterium</taxon>
    </lineage>
</organism>
<dbReference type="RefSeq" id="WP_169321671.1">
    <property type="nucleotide sequence ID" value="NZ_JABCJF010000006.1"/>
</dbReference>
<dbReference type="AlphaFoldDB" id="A0A848N863"/>
<gene>
    <name evidence="1" type="ORF">HIO71_12150</name>
</gene>
<dbReference type="EMBL" id="JABCJF010000006">
    <property type="protein sequence ID" value="NMR34938.1"/>
    <property type="molecule type" value="Genomic_DNA"/>
</dbReference>
<sequence length="103" mass="11772">MVSEWMLGSLQNFGWIQNFTEATKGFLQNLSSEICLFKLSEFAIIPKFRSCGVVRNLNFARAISTFSCDGVMVWKNNLFVFIKIGIKNKKAVKNALYSYNKTD</sequence>
<accession>A0A848N863</accession>
<comment type="caution">
    <text evidence="1">The sequence shown here is derived from an EMBL/GenBank/DDBJ whole genome shotgun (WGS) entry which is preliminary data.</text>
</comment>
<protein>
    <submittedName>
        <fullName evidence="1">Uncharacterized protein</fullName>
    </submittedName>
</protein>